<sequence length="354" mass="40827">MFSCVPKIAEQHLTGEKRDMFLQMWDDAYKAQDVTTMQFLTKTVLDDALSQDKGTALDDKAKRTENTSLQDYLTQLQDYALFPWKRMQTMVKNFWKKNTVTYDVNERKKLTKEKFISKAKCGRLTPTEVMIGQYLFFAEDPAYGLECLKTLLFICEEEYRVQFHNWGLFESFDPVKQEMYGARVEKLQYPLFPDHPEFRELNAKLLAPNEDTLHGGSSDATLELEKMYDMKREGVLSGGGYCEAIYDARGQQIAPRDMSNIQQQLANLRAKVEDLDRKLSHHMNTPNHFPNTKQRATGTRQRKGNTGAGGSKGRGGTFATNRPYQYRGGGEYANHEFDESHPGNEYFPSERQQH</sequence>
<keyword evidence="3" id="KW-1185">Reference proteome</keyword>
<feature type="compositionally biased region" description="Polar residues" evidence="1">
    <location>
        <begin position="282"/>
        <end position="299"/>
    </location>
</feature>
<feature type="compositionally biased region" description="Basic and acidic residues" evidence="1">
    <location>
        <begin position="333"/>
        <end position="342"/>
    </location>
</feature>
<proteinExistence type="predicted"/>
<feature type="compositionally biased region" description="Gly residues" evidence="1">
    <location>
        <begin position="306"/>
        <end position="316"/>
    </location>
</feature>
<name>A0A1X0NLK8_9TRYP</name>
<gene>
    <name evidence="2" type="ORF">TM35_000331090</name>
</gene>
<reference evidence="2 3" key="1">
    <citation type="submission" date="2017-03" db="EMBL/GenBank/DDBJ databases">
        <title>An alternative strategy for trypanosome survival in the mammalian bloodstream revealed through genome and transcriptome analysis of the ubiquitous bovine parasite Trypanosoma (Megatrypanum) theileri.</title>
        <authorList>
            <person name="Kelly S."/>
            <person name="Ivens A."/>
            <person name="Mott A."/>
            <person name="O'Neill E."/>
            <person name="Emms D."/>
            <person name="Macleod O."/>
            <person name="Voorheis P."/>
            <person name="Matthews J."/>
            <person name="Matthews K."/>
            <person name="Carrington M."/>
        </authorList>
    </citation>
    <scope>NUCLEOTIDE SEQUENCE [LARGE SCALE GENOMIC DNA]</scope>
    <source>
        <strain evidence="2">Edinburgh</strain>
    </source>
</reference>
<feature type="region of interest" description="Disordered" evidence="1">
    <location>
        <begin position="281"/>
        <end position="354"/>
    </location>
</feature>
<evidence type="ECO:0000313" key="3">
    <source>
        <dbReference type="Proteomes" id="UP000192257"/>
    </source>
</evidence>
<dbReference type="RefSeq" id="XP_028879718.1">
    <property type="nucleotide sequence ID" value="XM_029028865.1"/>
</dbReference>
<dbReference type="VEuPathDB" id="TriTrypDB:TM35_000331090"/>
<organism evidence="2 3">
    <name type="scientific">Trypanosoma theileri</name>
    <dbReference type="NCBI Taxonomy" id="67003"/>
    <lineage>
        <taxon>Eukaryota</taxon>
        <taxon>Discoba</taxon>
        <taxon>Euglenozoa</taxon>
        <taxon>Kinetoplastea</taxon>
        <taxon>Metakinetoplastina</taxon>
        <taxon>Trypanosomatida</taxon>
        <taxon>Trypanosomatidae</taxon>
        <taxon>Trypanosoma</taxon>
    </lineage>
</organism>
<dbReference type="Proteomes" id="UP000192257">
    <property type="component" value="Unassembled WGS sequence"/>
</dbReference>
<dbReference type="EMBL" id="NBCO01000033">
    <property type="protein sequence ID" value="ORC85652.1"/>
    <property type="molecule type" value="Genomic_DNA"/>
</dbReference>
<evidence type="ECO:0000313" key="2">
    <source>
        <dbReference type="EMBL" id="ORC85652.1"/>
    </source>
</evidence>
<protein>
    <submittedName>
        <fullName evidence="2">TATE DNA Transposon</fullName>
    </submittedName>
</protein>
<dbReference type="AlphaFoldDB" id="A0A1X0NLK8"/>
<evidence type="ECO:0000256" key="1">
    <source>
        <dbReference type="SAM" id="MobiDB-lite"/>
    </source>
</evidence>
<dbReference type="OrthoDB" id="10637826at2759"/>
<comment type="caution">
    <text evidence="2">The sequence shown here is derived from an EMBL/GenBank/DDBJ whole genome shotgun (WGS) entry which is preliminary data.</text>
</comment>
<dbReference type="GeneID" id="39988645"/>
<accession>A0A1X0NLK8</accession>